<dbReference type="EMBL" id="JAVDWE010000002">
    <property type="protein sequence ID" value="MDR7093195.1"/>
    <property type="molecule type" value="Genomic_DNA"/>
</dbReference>
<name>A0ABU1V6Z5_9BURK</name>
<keyword evidence="3" id="KW-1185">Reference proteome</keyword>
<gene>
    <name evidence="2" type="ORF">J2X09_000927</name>
</gene>
<dbReference type="RefSeq" id="WP_204732921.1">
    <property type="nucleotide sequence ID" value="NZ_JAVDWE010000002.1"/>
</dbReference>
<comment type="caution">
    <text evidence="2">The sequence shown here is derived from an EMBL/GenBank/DDBJ whole genome shotgun (WGS) entry which is preliminary data.</text>
</comment>
<evidence type="ECO:0000313" key="2">
    <source>
        <dbReference type="EMBL" id="MDR7093195.1"/>
    </source>
</evidence>
<feature type="region of interest" description="Disordered" evidence="1">
    <location>
        <begin position="198"/>
        <end position="221"/>
    </location>
</feature>
<organism evidence="2 3">
    <name type="scientific">Hydrogenophaga laconesensis</name>
    <dbReference type="NCBI Taxonomy" id="1805971"/>
    <lineage>
        <taxon>Bacteria</taxon>
        <taxon>Pseudomonadati</taxon>
        <taxon>Pseudomonadota</taxon>
        <taxon>Betaproteobacteria</taxon>
        <taxon>Burkholderiales</taxon>
        <taxon>Comamonadaceae</taxon>
        <taxon>Hydrogenophaga</taxon>
    </lineage>
</organism>
<sequence length="221" mass="24538">MQPAGASAPPPMLFLLTEFATLDAPWMATGYLRKVLLLVYANTDTHYPALSAERHLARQLLSCGAQIGNRFAHLFTQELNGRHSSPVRSNNVHRLSRRIQDHAHDEAAALERILGREIPGIQLRGTAFDPICLAQCLEGALQGTLELNPLDKDTVFRSWSGLFAETVRESYIQYIQVLLNGGELAPKAQQDFVDTVPFSIGNRRDPPAPRPPLRRPPSREG</sequence>
<proteinExistence type="predicted"/>
<dbReference type="Proteomes" id="UP001265550">
    <property type="component" value="Unassembled WGS sequence"/>
</dbReference>
<evidence type="ECO:0000313" key="3">
    <source>
        <dbReference type="Proteomes" id="UP001265550"/>
    </source>
</evidence>
<reference evidence="2 3" key="1">
    <citation type="submission" date="2023-07" db="EMBL/GenBank/DDBJ databases">
        <title>Sorghum-associated microbial communities from plants grown in Nebraska, USA.</title>
        <authorList>
            <person name="Schachtman D."/>
        </authorList>
    </citation>
    <scope>NUCLEOTIDE SEQUENCE [LARGE SCALE GENOMIC DNA]</scope>
    <source>
        <strain evidence="2 3">BE240</strain>
    </source>
</reference>
<protein>
    <submittedName>
        <fullName evidence="2">Uncharacterized protein</fullName>
    </submittedName>
</protein>
<accession>A0ABU1V6Z5</accession>
<evidence type="ECO:0000256" key="1">
    <source>
        <dbReference type="SAM" id="MobiDB-lite"/>
    </source>
</evidence>